<dbReference type="GO" id="GO:0005886">
    <property type="term" value="C:plasma membrane"/>
    <property type="evidence" value="ECO:0007669"/>
    <property type="project" value="TreeGrafter"/>
</dbReference>
<reference evidence="4" key="1">
    <citation type="journal article" date="1996" name="J. Bacteriol.">
        <title>Identification and characterization of the eps (Exopolysaccharide) gene cluster from Streptococcus thermophilus Sfi6.</title>
        <authorList>
            <person name="Stingele F."/>
            <person name="Neeser J.R."/>
            <person name="Mollet B."/>
        </authorList>
    </citation>
    <scope>NUCLEOTIDE SEQUENCE</scope>
</reference>
<dbReference type="AlphaFoldDB" id="A0A8B6X4J4"/>
<dbReference type="OrthoDB" id="9808257at2"/>
<dbReference type="PANTHER" id="PTHR32309">
    <property type="entry name" value="TYROSINE-PROTEIN KINASE"/>
    <property type="match status" value="1"/>
</dbReference>
<organism evidence="3 4">
    <name type="scientific">Derxia gummosa DSM 723</name>
    <dbReference type="NCBI Taxonomy" id="1121388"/>
    <lineage>
        <taxon>Bacteria</taxon>
        <taxon>Pseudomonadati</taxon>
        <taxon>Pseudomonadota</taxon>
        <taxon>Betaproteobacteria</taxon>
        <taxon>Burkholderiales</taxon>
        <taxon>Alcaligenaceae</taxon>
        <taxon>Derxia</taxon>
    </lineage>
</organism>
<dbReference type="PANTHER" id="PTHR32309:SF13">
    <property type="entry name" value="FERRIC ENTEROBACTIN TRANSPORT PROTEIN FEPE"/>
    <property type="match status" value="1"/>
</dbReference>
<reference evidence="4" key="3">
    <citation type="journal article" date="2012" name="Philos. Trans. R. Soc. Lond., B, Biol. Sci.">
        <title>Bacterial tyrosine kinases: evolution, biological function and structural insights.</title>
        <authorList>
            <person name="Grangeasse C."/>
            <person name="Nessler S."/>
            <person name="Mijakovic I."/>
        </authorList>
    </citation>
    <scope>NUCLEOTIDE SEQUENCE</scope>
</reference>
<proteinExistence type="predicted"/>
<reference evidence="4" key="4">
    <citation type="submission" date="2025-08" db="UniProtKB">
        <authorList>
            <consortium name="RefSeq"/>
        </authorList>
    </citation>
    <scope>IDENTIFICATION</scope>
</reference>
<keyword evidence="3" id="KW-1185">Reference proteome</keyword>
<evidence type="ECO:0000313" key="4">
    <source>
        <dbReference type="RefSeq" id="WP_028311354.1"/>
    </source>
</evidence>
<feature type="coiled-coil region" evidence="1">
    <location>
        <begin position="365"/>
        <end position="409"/>
    </location>
</feature>
<dbReference type="EC" id="2.7.10.-" evidence="4"/>
<keyword evidence="2" id="KW-0812">Transmembrane</keyword>
<feature type="transmembrane region" description="Helical" evidence="2">
    <location>
        <begin position="445"/>
        <end position="468"/>
    </location>
</feature>
<keyword evidence="1" id="KW-0175">Coiled coil</keyword>
<dbReference type="Proteomes" id="UP000675920">
    <property type="component" value="Unplaced"/>
</dbReference>
<dbReference type="GO" id="GO:0004713">
    <property type="term" value="F:protein tyrosine kinase activity"/>
    <property type="evidence" value="ECO:0007669"/>
    <property type="project" value="TreeGrafter"/>
</dbReference>
<protein>
    <submittedName>
        <fullName evidence="4">GumC family protein</fullName>
        <ecNumber evidence="4">2.7.10.-</ecNumber>
    </submittedName>
</protein>
<evidence type="ECO:0000256" key="1">
    <source>
        <dbReference type="SAM" id="Coils"/>
    </source>
</evidence>
<name>A0A8B6X4J4_9BURK</name>
<keyword evidence="2" id="KW-0472">Membrane</keyword>
<evidence type="ECO:0000256" key="2">
    <source>
        <dbReference type="SAM" id="Phobius"/>
    </source>
</evidence>
<accession>A0A8B6X4J4</accession>
<dbReference type="RefSeq" id="WP_028311354.1">
    <property type="nucleotide sequence ID" value="NZ_AXWS01000008.1"/>
</dbReference>
<keyword evidence="2" id="KW-1133">Transmembrane helix</keyword>
<sequence>MSAYLPDVISIDTDTRRQLTLREFLVIAFRDRRKILTGFFLTLTLGVSASFLPKPSYTADTSLLLRLGREYVYRPETGDVSNAAPIAYDREQTLRSEVEILMSRDNFQAVLDKLGVELLYPKIAAGSGTDDEKKTAALIALRDAVTGQLLKDTNTITVAAKHNDPEVAARIANELVQAYIDRRREIFGRGYGAEEQRNADQLRAKLDDIEARLEKFKRENGIVSFNEQQAMLLKQYQDATDRVDASDLAVAQSGSRLKALDGSFGGVKGDVVLYSETARSDAVENARKTLLDLRLKERDLSSRYVESHPFVADVRADIARTEAFIAETEKSPPKSERVGRSPVRDSVEGDLLRTRADYEAASASRAKAAAIAREAERQLKTLSQREREMVELQREHKLTEDAYNIARRRLDEARTLDTLDKERQTNVSVVQPARPPLEAKKLQPIIIAVGFVLAVAVALAIACFAELFNDSFALPEQVERRLRLPVLAAIPERR</sequence>
<evidence type="ECO:0000313" key="3">
    <source>
        <dbReference type="Proteomes" id="UP000675920"/>
    </source>
</evidence>
<reference evidence="4" key="2">
    <citation type="journal article" date="1997" name="Gene">
        <title>Characterization of a bacterial gene encoding an autophosphorylating protein tyrosine kinase.</title>
        <authorList>
            <person name="Grangeasse C."/>
            <person name="Doublet P."/>
            <person name="Vaganay E."/>
            <person name="Vincent C."/>
            <person name="Deleage G."/>
            <person name="Duclos B."/>
            <person name="Cozzone A.J."/>
        </authorList>
    </citation>
    <scope>NUCLEOTIDE SEQUENCE</scope>
</reference>
<dbReference type="InterPro" id="IPR050445">
    <property type="entry name" value="Bact_polysacc_biosynth/exp"/>
</dbReference>
<feature type="coiled-coil region" evidence="1">
    <location>
        <begin position="192"/>
        <end position="219"/>
    </location>
</feature>